<sequence>MNPTPVLRTIFQIAKTIKEISDQVKANKQQCKRLSFRIDLVVSMLKVYENSKINQQDLIAPLEQFKICLEQCLNFIQKFNDSRWYERIYMNKIYEQEFETFNEQLSQKTTDLNLPIDIKQIFKQDDDKNDRRLDLEQICSKLDEIVRLLLEQQEKHYCEIKNDLSERFRSMQEQFRHGLGKIENNHRTEIEKAEPKYLRIYSHDLVRRRKIGSGSFSDVYSGYWRSREMEVAIKCIRLDNNQIGDENIRRDFINEVRQMSYIPPNRNVLGFWGASITSTDYELVVELMPLGSLYELLHKRKVEITWIDRWDMASQIVEGVHHLHKLEPPIIHCDIKSMNLLLKLEHSKSYVVKVADFGLAKVKQETCRTASKGEVAGTLQYKAPELLKFGGNTMKSDVYAIAIVMWELVSGKIPYADSDQPTIRLGVLDGDRLHIPSETIPSFRDIISHSWSQQPYDRPTCEKLIQMIKDARNIKISSEDLFLQVLQRKTSNVQTLKRQQNSLVNTTQELSSTTTKGTSYMPSWLQTPKCSQRFWPNSLDNNTKQVSKTEKKDPNSLVALFNDDNHESKK</sequence>
<keyword evidence="3 4" id="KW-0067">ATP-binding</keyword>
<dbReference type="InterPro" id="IPR054000">
    <property type="entry name" value="MLKL_N"/>
</dbReference>
<dbReference type="CDD" id="cd21037">
    <property type="entry name" value="MLKL_NTD"/>
    <property type="match status" value="1"/>
</dbReference>
<evidence type="ECO:0000256" key="2">
    <source>
        <dbReference type="ARBA" id="ARBA00022741"/>
    </source>
</evidence>
<dbReference type="InterPro" id="IPR017441">
    <property type="entry name" value="Protein_kinase_ATP_BS"/>
</dbReference>
<reference evidence="7" key="1">
    <citation type="submission" date="2021-02" db="EMBL/GenBank/DDBJ databases">
        <authorList>
            <person name="Nowell W R."/>
        </authorList>
    </citation>
    <scope>NUCLEOTIDE SEQUENCE</scope>
</reference>
<dbReference type="Proteomes" id="UP000663829">
    <property type="component" value="Unassembled WGS sequence"/>
</dbReference>
<evidence type="ECO:0000256" key="5">
    <source>
        <dbReference type="SAM" id="MobiDB-lite"/>
    </source>
</evidence>
<dbReference type="InterPro" id="IPR008271">
    <property type="entry name" value="Ser/Thr_kinase_AS"/>
</dbReference>
<evidence type="ECO:0000313" key="8">
    <source>
        <dbReference type="EMBL" id="CAF4099458.1"/>
    </source>
</evidence>
<dbReference type="InterPro" id="IPR051681">
    <property type="entry name" value="Ser/Thr_Kinases-Pseudokinases"/>
</dbReference>
<dbReference type="InterPro" id="IPR000719">
    <property type="entry name" value="Prot_kinase_dom"/>
</dbReference>
<dbReference type="Pfam" id="PF22215">
    <property type="entry name" value="MLKL_N"/>
    <property type="match status" value="1"/>
</dbReference>
<dbReference type="PANTHER" id="PTHR44329:SF298">
    <property type="entry name" value="MIXED LINEAGE KINASE DOMAIN-LIKE PROTEIN"/>
    <property type="match status" value="1"/>
</dbReference>
<dbReference type="EMBL" id="CAJOBC010033265">
    <property type="protein sequence ID" value="CAF4099458.1"/>
    <property type="molecule type" value="Genomic_DNA"/>
</dbReference>
<keyword evidence="1" id="KW-0723">Serine/threonine-protein kinase</keyword>
<dbReference type="InterPro" id="IPR011009">
    <property type="entry name" value="Kinase-like_dom_sf"/>
</dbReference>
<feature type="region of interest" description="Disordered" evidence="5">
    <location>
        <begin position="536"/>
        <end position="570"/>
    </location>
</feature>
<feature type="compositionally biased region" description="Polar residues" evidence="5">
    <location>
        <begin position="536"/>
        <end position="546"/>
    </location>
</feature>
<dbReference type="SUPFAM" id="SSF56112">
    <property type="entry name" value="Protein kinase-like (PK-like)"/>
    <property type="match status" value="1"/>
</dbReference>
<dbReference type="InterPro" id="IPR036537">
    <property type="entry name" value="Adaptor_Cbl_N_dom_sf"/>
</dbReference>
<protein>
    <recommendedName>
        <fullName evidence="6">Protein kinase domain-containing protein</fullName>
    </recommendedName>
</protein>
<evidence type="ECO:0000256" key="1">
    <source>
        <dbReference type="ARBA" id="ARBA00022527"/>
    </source>
</evidence>
<dbReference type="InterPro" id="IPR059179">
    <property type="entry name" value="MLKL-like_MCAfunc"/>
</dbReference>
<feature type="domain" description="Protein kinase" evidence="6">
    <location>
        <begin position="205"/>
        <end position="483"/>
    </location>
</feature>
<evidence type="ECO:0000256" key="3">
    <source>
        <dbReference type="ARBA" id="ARBA00022840"/>
    </source>
</evidence>
<evidence type="ECO:0000313" key="9">
    <source>
        <dbReference type="Proteomes" id="UP000663829"/>
    </source>
</evidence>
<evidence type="ECO:0000313" key="7">
    <source>
        <dbReference type="EMBL" id="CAF1292075.1"/>
    </source>
</evidence>
<keyword evidence="2 4" id="KW-0547">Nucleotide-binding</keyword>
<dbReference type="Gene3D" id="3.30.200.20">
    <property type="entry name" value="Phosphorylase Kinase, domain 1"/>
    <property type="match status" value="1"/>
</dbReference>
<dbReference type="SMART" id="SM00220">
    <property type="entry name" value="S_TKc"/>
    <property type="match status" value="1"/>
</dbReference>
<dbReference type="PANTHER" id="PTHR44329">
    <property type="entry name" value="SERINE/THREONINE-PROTEIN KINASE TNNI3K-RELATED"/>
    <property type="match status" value="1"/>
</dbReference>
<dbReference type="OrthoDB" id="4062651at2759"/>
<evidence type="ECO:0000259" key="6">
    <source>
        <dbReference type="PROSITE" id="PS50011"/>
    </source>
</evidence>
<organism evidence="7 9">
    <name type="scientific">Didymodactylos carnosus</name>
    <dbReference type="NCBI Taxonomy" id="1234261"/>
    <lineage>
        <taxon>Eukaryota</taxon>
        <taxon>Metazoa</taxon>
        <taxon>Spiralia</taxon>
        <taxon>Gnathifera</taxon>
        <taxon>Rotifera</taxon>
        <taxon>Eurotatoria</taxon>
        <taxon>Bdelloidea</taxon>
        <taxon>Philodinida</taxon>
        <taxon>Philodinidae</taxon>
        <taxon>Didymodactylos</taxon>
    </lineage>
</organism>
<dbReference type="GO" id="GO:0005524">
    <property type="term" value="F:ATP binding"/>
    <property type="evidence" value="ECO:0007669"/>
    <property type="project" value="UniProtKB-UniRule"/>
</dbReference>
<gene>
    <name evidence="7" type="ORF">GPM918_LOCUS28089</name>
    <name evidence="8" type="ORF">SRO942_LOCUS28544</name>
</gene>
<dbReference type="Pfam" id="PF07714">
    <property type="entry name" value="PK_Tyr_Ser-Thr"/>
    <property type="match status" value="1"/>
</dbReference>
<dbReference type="PROSITE" id="PS00107">
    <property type="entry name" value="PROTEIN_KINASE_ATP"/>
    <property type="match status" value="1"/>
</dbReference>
<name>A0A815D3U6_9BILA</name>
<dbReference type="InterPro" id="IPR001245">
    <property type="entry name" value="Ser-Thr/Tyr_kinase_cat_dom"/>
</dbReference>
<comment type="caution">
    <text evidence="7">The sequence shown here is derived from an EMBL/GenBank/DDBJ whole genome shotgun (WGS) entry which is preliminary data.</text>
</comment>
<feature type="binding site" evidence="4">
    <location>
        <position position="234"/>
    </location>
    <ligand>
        <name>ATP</name>
        <dbReference type="ChEBI" id="CHEBI:30616"/>
    </ligand>
</feature>
<dbReference type="GO" id="GO:0004674">
    <property type="term" value="F:protein serine/threonine kinase activity"/>
    <property type="evidence" value="ECO:0007669"/>
    <property type="project" value="UniProtKB-KW"/>
</dbReference>
<dbReference type="Proteomes" id="UP000681722">
    <property type="component" value="Unassembled WGS sequence"/>
</dbReference>
<keyword evidence="9" id="KW-1185">Reference proteome</keyword>
<accession>A0A815D3U6</accession>
<keyword evidence="1" id="KW-0808">Transferase</keyword>
<dbReference type="PROSITE" id="PS00108">
    <property type="entry name" value="PROTEIN_KINASE_ST"/>
    <property type="match status" value="1"/>
</dbReference>
<dbReference type="GO" id="GO:0007166">
    <property type="term" value="P:cell surface receptor signaling pathway"/>
    <property type="evidence" value="ECO:0007669"/>
    <property type="project" value="InterPro"/>
</dbReference>
<evidence type="ECO:0000256" key="4">
    <source>
        <dbReference type="PROSITE-ProRule" id="PRU10141"/>
    </source>
</evidence>
<proteinExistence type="predicted"/>
<keyword evidence="1" id="KW-0418">Kinase</keyword>
<dbReference type="PROSITE" id="PS50011">
    <property type="entry name" value="PROTEIN_KINASE_DOM"/>
    <property type="match status" value="1"/>
</dbReference>
<dbReference type="Gene3D" id="1.20.930.20">
    <property type="entry name" value="Adaptor protein Cbl, N-terminal domain"/>
    <property type="match status" value="1"/>
</dbReference>
<dbReference type="Gene3D" id="1.10.510.10">
    <property type="entry name" value="Transferase(Phosphotransferase) domain 1"/>
    <property type="match status" value="1"/>
</dbReference>
<dbReference type="AlphaFoldDB" id="A0A815D3U6"/>
<dbReference type="EMBL" id="CAJNOQ010012103">
    <property type="protein sequence ID" value="CAF1292075.1"/>
    <property type="molecule type" value="Genomic_DNA"/>
</dbReference>